<evidence type="ECO:0000256" key="2">
    <source>
        <dbReference type="ARBA" id="ARBA00023277"/>
    </source>
</evidence>
<name>A0A9N9KZW3_9HELO</name>
<dbReference type="Pfam" id="PF14420">
    <property type="entry name" value="Clr5"/>
    <property type="match status" value="1"/>
</dbReference>
<accession>A0A9N9KZW3</accession>
<dbReference type="EMBL" id="CAJVRL010000060">
    <property type="protein sequence ID" value="CAG8955022.1"/>
    <property type="molecule type" value="Genomic_DNA"/>
</dbReference>
<dbReference type="Gene3D" id="3.40.50.720">
    <property type="entry name" value="NAD(P)-binding Rossmann-like Domain"/>
    <property type="match status" value="1"/>
</dbReference>
<gene>
    <name evidence="6" type="ORF">HYFRA_00007034</name>
</gene>
<proteinExistence type="predicted"/>
<feature type="region of interest" description="Disordered" evidence="3">
    <location>
        <begin position="171"/>
        <end position="195"/>
    </location>
</feature>
<keyword evidence="1" id="KW-0521">NADP</keyword>
<keyword evidence="7" id="KW-1185">Reference proteome</keyword>
<evidence type="ECO:0000313" key="7">
    <source>
        <dbReference type="Proteomes" id="UP000696280"/>
    </source>
</evidence>
<dbReference type="PANTHER" id="PTHR43103:SF3">
    <property type="entry name" value="ADP-L-GLYCERO-D-MANNO-HEPTOSE-6-EPIMERASE"/>
    <property type="match status" value="1"/>
</dbReference>
<dbReference type="SUPFAM" id="SSF51735">
    <property type="entry name" value="NAD(P)-binding Rossmann-fold domains"/>
    <property type="match status" value="1"/>
</dbReference>
<evidence type="ECO:0000313" key="6">
    <source>
        <dbReference type="EMBL" id="CAG8955022.1"/>
    </source>
</evidence>
<feature type="domain" description="NAD-dependent epimerase/dehydratase" evidence="4">
    <location>
        <begin position="584"/>
        <end position="788"/>
    </location>
</feature>
<organism evidence="6 7">
    <name type="scientific">Hymenoscyphus fraxineus</name>
    <dbReference type="NCBI Taxonomy" id="746836"/>
    <lineage>
        <taxon>Eukaryota</taxon>
        <taxon>Fungi</taxon>
        <taxon>Dikarya</taxon>
        <taxon>Ascomycota</taxon>
        <taxon>Pezizomycotina</taxon>
        <taxon>Leotiomycetes</taxon>
        <taxon>Helotiales</taxon>
        <taxon>Helotiaceae</taxon>
        <taxon>Hymenoscyphus</taxon>
    </lineage>
</organism>
<reference evidence="6" key="1">
    <citation type="submission" date="2021-07" db="EMBL/GenBank/DDBJ databases">
        <authorList>
            <person name="Durling M."/>
        </authorList>
    </citation>
    <scope>NUCLEOTIDE SEQUENCE</scope>
</reference>
<dbReference type="Proteomes" id="UP000696280">
    <property type="component" value="Unassembled WGS sequence"/>
</dbReference>
<dbReference type="OrthoDB" id="16464at2759"/>
<evidence type="ECO:0000259" key="4">
    <source>
        <dbReference type="Pfam" id="PF01370"/>
    </source>
</evidence>
<evidence type="ECO:0000259" key="5">
    <source>
        <dbReference type="Pfam" id="PF14420"/>
    </source>
</evidence>
<sequence length="905" mass="100980">MSSSHNEMIESQILEERKTRNVQASKERWLSVKSEAFKLYMQEDMQLEEVMARIEISHGFTASLRMWKLKLKEWGYKKNMSPNTMRWVVSKEGKRDHENKDTDFFFNGIEIKKERIENFKRRRIGEEPISAETPPDITYGTPCHNDSEEMGNYYADSLQCVLSSISISRGDAGHGSKDSSDVKTQRNDTSNLQSDEGPVISMVARYLDPDEPDYWSTENSRFSDMKDLDDFDVILDSVSPPPSSSGFAVVTALDSASIIDEDVFCDKLYLGNLVKYEDYAIGTLEQEFKLSKVDKEGGRRCLRVVDEEGPQVIAQAFLSTVYLHTSRPRTATSSFFLALTDFILEFDSSTSESNDIRLGIIQDVFTMFASCNTSKWAGFSSCMRQMTDTIIEAVADGDAKKSFPRLFIHGFSFARELSVFVDVVEIAEEMYESLLKHSSTINVDLYGIALAKAYREYGILLKRRSLWPDYCEQLLLACDFALYSKPYEDQLIKTLERDLDSILSRGITGSDGTGIVRRANEVLKNLRQDPALLHKIVEGGAASRIGTVMTLKELLDPIPSLEFQDSTVLTSTATPNHCFQMPRVLITGGAGLVGPLFATRLLSDPSYTVILTDINTPPIPPKAKFPENCHPVQTDLCDPASLSKLISESLPLDAVCIFHGIMSSGSEANFELGMKVNLHSTAALLEALRLSNKDGSKPIRVVYSSSQAVYGNPLPKVIDESVLPTPEGSYGAQKLIIETLLNDYTRKGYLDGYSLRFPTITIRGGAPTQAASSFISGIIREPMNGEVCVIPIQDRGFVSWICSPKVLVENLWHALHLGSDALPKHKRVVNLPGFGVTVQEMMDVLAKVGGEEKLKLLKEESDPDMERILRSWGTEFDNTLGFSLGFKKDEGFEGLVRDYVDGLKD</sequence>
<feature type="domain" description="Clr5" evidence="5">
    <location>
        <begin position="26"/>
        <end position="78"/>
    </location>
</feature>
<keyword evidence="2" id="KW-0119">Carbohydrate metabolism</keyword>
<protein>
    <submittedName>
        <fullName evidence="6">Uncharacterized protein</fullName>
    </submittedName>
</protein>
<dbReference type="InterPro" id="IPR036291">
    <property type="entry name" value="NAD(P)-bd_dom_sf"/>
</dbReference>
<evidence type="ECO:0000256" key="1">
    <source>
        <dbReference type="ARBA" id="ARBA00022857"/>
    </source>
</evidence>
<dbReference type="InterPro" id="IPR025676">
    <property type="entry name" value="Clr5_dom"/>
</dbReference>
<evidence type="ECO:0000256" key="3">
    <source>
        <dbReference type="SAM" id="MobiDB-lite"/>
    </source>
</evidence>
<dbReference type="PANTHER" id="PTHR43103">
    <property type="entry name" value="NUCLEOSIDE-DIPHOSPHATE-SUGAR EPIMERASE"/>
    <property type="match status" value="1"/>
</dbReference>
<dbReference type="Gene3D" id="3.90.25.10">
    <property type="entry name" value="UDP-galactose 4-epimerase, domain 1"/>
    <property type="match status" value="1"/>
</dbReference>
<comment type="caution">
    <text evidence="6">The sequence shown here is derived from an EMBL/GenBank/DDBJ whole genome shotgun (WGS) entry which is preliminary data.</text>
</comment>
<feature type="compositionally biased region" description="Basic and acidic residues" evidence="3">
    <location>
        <begin position="171"/>
        <end position="186"/>
    </location>
</feature>
<dbReference type="Pfam" id="PF01370">
    <property type="entry name" value="Epimerase"/>
    <property type="match status" value="1"/>
</dbReference>
<dbReference type="AlphaFoldDB" id="A0A9N9KZW3"/>
<dbReference type="InterPro" id="IPR001509">
    <property type="entry name" value="Epimerase_deHydtase"/>
</dbReference>